<organism evidence="1 2">
    <name type="scientific">Caerostris extrusa</name>
    <name type="common">Bark spider</name>
    <name type="synonym">Caerostris bankana</name>
    <dbReference type="NCBI Taxonomy" id="172846"/>
    <lineage>
        <taxon>Eukaryota</taxon>
        <taxon>Metazoa</taxon>
        <taxon>Ecdysozoa</taxon>
        <taxon>Arthropoda</taxon>
        <taxon>Chelicerata</taxon>
        <taxon>Arachnida</taxon>
        <taxon>Araneae</taxon>
        <taxon>Araneomorphae</taxon>
        <taxon>Entelegynae</taxon>
        <taxon>Araneoidea</taxon>
        <taxon>Araneidae</taxon>
        <taxon>Caerostris</taxon>
    </lineage>
</organism>
<sequence>MHSVAYRCVSTRSKSASILKVKGSNETAETTFLPSTSTTREEFGVTYLDTFATPKRLIPTRGWGEVFLLQFRKPLGNSLLNP</sequence>
<gene>
    <name evidence="1" type="ORF">CEXT_34591</name>
</gene>
<accession>A0AAV4XDW0</accession>
<evidence type="ECO:0000313" key="2">
    <source>
        <dbReference type="Proteomes" id="UP001054945"/>
    </source>
</evidence>
<evidence type="ECO:0000313" key="1">
    <source>
        <dbReference type="EMBL" id="GIY93397.1"/>
    </source>
</evidence>
<dbReference type="Proteomes" id="UP001054945">
    <property type="component" value="Unassembled WGS sequence"/>
</dbReference>
<name>A0AAV4XDW0_CAEEX</name>
<comment type="caution">
    <text evidence="1">The sequence shown here is derived from an EMBL/GenBank/DDBJ whole genome shotgun (WGS) entry which is preliminary data.</text>
</comment>
<proteinExistence type="predicted"/>
<protein>
    <submittedName>
        <fullName evidence="1">Uncharacterized protein</fullName>
    </submittedName>
</protein>
<reference evidence="1 2" key="1">
    <citation type="submission" date="2021-06" db="EMBL/GenBank/DDBJ databases">
        <title>Caerostris extrusa draft genome.</title>
        <authorList>
            <person name="Kono N."/>
            <person name="Arakawa K."/>
        </authorList>
    </citation>
    <scope>NUCLEOTIDE SEQUENCE [LARGE SCALE GENOMIC DNA]</scope>
</reference>
<keyword evidence="2" id="KW-1185">Reference proteome</keyword>
<dbReference type="AlphaFoldDB" id="A0AAV4XDW0"/>
<dbReference type="EMBL" id="BPLR01000262">
    <property type="protein sequence ID" value="GIY93397.1"/>
    <property type="molecule type" value="Genomic_DNA"/>
</dbReference>